<accession>A0AA87Z5U0</accession>
<sequence length="70" mass="7783">MKIATKIAISRAPIPSLALSPSTIEDSRLSSRCHCRNSAVTVFTLTREFARAQLPATTHPWPSRRRDPLP</sequence>
<evidence type="ECO:0000313" key="2">
    <source>
        <dbReference type="Proteomes" id="UP001187192"/>
    </source>
</evidence>
<organism evidence="1 2">
    <name type="scientific">Ficus carica</name>
    <name type="common">Common fig</name>
    <dbReference type="NCBI Taxonomy" id="3494"/>
    <lineage>
        <taxon>Eukaryota</taxon>
        <taxon>Viridiplantae</taxon>
        <taxon>Streptophyta</taxon>
        <taxon>Embryophyta</taxon>
        <taxon>Tracheophyta</taxon>
        <taxon>Spermatophyta</taxon>
        <taxon>Magnoliopsida</taxon>
        <taxon>eudicotyledons</taxon>
        <taxon>Gunneridae</taxon>
        <taxon>Pentapetalae</taxon>
        <taxon>rosids</taxon>
        <taxon>fabids</taxon>
        <taxon>Rosales</taxon>
        <taxon>Moraceae</taxon>
        <taxon>Ficeae</taxon>
        <taxon>Ficus</taxon>
    </lineage>
</organism>
<reference evidence="1" key="1">
    <citation type="submission" date="2023-07" db="EMBL/GenBank/DDBJ databases">
        <title>draft genome sequence of fig (Ficus carica).</title>
        <authorList>
            <person name="Takahashi T."/>
            <person name="Nishimura K."/>
        </authorList>
    </citation>
    <scope>NUCLEOTIDE SEQUENCE</scope>
</reference>
<evidence type="ECO:0000313" key="1">
    <source>
        <dbReference type="EMBL" id="GMN29357.1"/>
    </source>
</evidence>
<gene>
    <name evidence="1" type="ORF">TIFTF001_041303</name>
</gene>
<dbReference type="EMBL" id="BTGU01001792">
    <property type="protein sequence ID" value="GMN29357.1"/>
    <property type="molecule type" value="Genomic_DNA"/>
</dbReference>
<comment type="caution">
    <text evidence="1">The sequence shown here is derived from an EMBL/GenBank/DDBJ whole genome shotgun (WGS) entry which is preliminary data.</text>
</comment>
<proteinExistence type="predicted"/>
<dbReference type="AlphaFoldDB" id="A0AA87Z5U0"/>
<dbReference type="Proteomes" id="UP001187192">
    <property type="component" value="Unassembled WGS sequence"/>
</dbReference>
<name>A0AA87Z5U0_FICCA</name>
<protein>
    <submittedName>
        <fullName evidence="1">Uncharacterized protein</fullName>
    </submittedName>
</protein>
<keyword evidence="2" id="KW-1185">Reference proteome</keyword>